<keyword evidence="4 7" id="KW-0949">S-adenosyl-L-methionine</keyword>
<protein>
    <recommendedName>
        <fullName evidence="1">DNA (cytosine-5-)-methyltransferase</fullName>
        <ecNumber evidence="1">2.1.1.37</ecNumber>
    </recommendedName>
</protein>
<dbReference type="GO" id="GO:0032259">
    <property type="term" value="P:methylation"/>
    <property type="evidence" value="ECO:0007669"/>
    <property type="project" value="UniProtKB-KW"/>
</dbReference>
<evidence type="ECO:0000256" key="7">
    <source>
        <dbReference type="PROSITE-ProRule" id="PRU01016"/>
    </source>
</evidence>
<keyword evidence="2 7" id="KW-0489">Methyltransferase</keyword>
<name>A0A1H0AW05_9SPHI</name>
<dbReference type="PROSITE" id="PS51679">
    <property type="entry name" value="SAM_MT_C5"/>
    <property type="match status" value="1"/>
</dbReference>
<gene>
    <name evidence="8" type="ORF">SAMN05421820_107219</name>
</gene>
<keyword evidence="5" id="KW-0680">Restriction system</keyword>
<dbReference type="RefSeq" id="WP_074610416.1">
    <property type="nucleotide sequence ID" value="NZ_FNGY01000007.1"/>
</dbReference>
<dbReference type="EMBL" id="FNGY01000007">
    <property type="protein sequence ID" value="SDN37545.1"/>
    <property type="molecule type" value="Genomic_DNA"/>
</dbReference>
<dbReference type="AlphaFoldDB" id="A0A1H0AW05"/>
<dbReference type="InterPro" id="IPR029063">
    <property type="entry name" value="SAM-dependent_MTases_sf"/>
</dbReference>
<sequence>MAIPIIDIFAGPGGLGEGFSALINEENESVFKISLSIEKDPLAHQTLRLRSFYRQFRTEEVPEDYYDFVKGLLSIEELYRRWPIQAAHAHNEAWCGTLGDPDEMDQNAVSDDEVDARIREVLNGEPNWLLIGGPPCQAYSLVGRSRRQERILNETTDKRVGLYKQYLRILAQHSPAVFVMENVKGILSAQTRENQVFSKILTDLSDPAACYPPIDDEAHVRCPGYRIFSLISEPEGFREDGSPVYDQNNFVIKAEEYGIPQTRHRVILLGVRRDIQIDPGIIQKSEEISISSVINSLPRLRSGLSRTQDSFEAWSTLIHQILDGDLLNNVDPEIVADIQAKIQRIENPRFGKGSDYLEVPGINVEYQPDWFLDQRLNGVLNHMSRSHMDSDIHRYLFVSCFGNIKQQSPKLSDFPTALLPAHLNVNEGIDDKKFADRFRVQLSTRASKTVTSHISKDGHYYIHPDPTQCRSLTVREAARIQTFPDNYFFCGPRTSQFHQVGNAVPPYLAYQIANVVSQVFHELEILAAHHI</sequence>
<dbReference type="GO" id="GO:0003677">
    <property type="term" value="F:DNA binding"/>
    <property type="evidence" value="ECO:0007669"/>
    <property type="project" value="TreeGrafter"/>
</dbReference>
<evidence type="ECO:0000256" key="2">
    <source>
        <dbReference type="ARBA" id="ARBA00022603"/>
    </source>
</evidence>
<dbReference type="GO" id="GO:0003886">
    <property type="term" value="F:DNA (cytosine-5-)-methyltransferase activity"/>
    <property type="evidence" value="ECO:0007669"/>
    <property type="project" value="UniProtKB-EC"/>
</dbReference>
<dbReference type="PANTHER" id="PTHR10629:SF52">
    <property type="entry name" value="DNA (CYTOSINE-5)-METHYLTRANSFERASE 1"/>
    <property type="match status" value="1"/>
</dbReference>
<dbReference type="GO" id="GO:0044027">
    <property type="term" value="P:negative regulation of gene expression via chromosomal CpG island methylation"/>
    <property type="evidence" value="ECO:0007669"/>
    <property type="project" value="TreeGrafter"/>
</dbReference>
<dbReference type="Gene3D" id="3.40.50.150">
    <property type="entry name" value="Vaccinia Virus protein VP39"/>
    <property type="match status" value="1"/>
</dbReference>
<dbReference type="PRINTS" id="PR00105">
    <property type="entry name" value="C5METTRFRASE"/>
</dbReference>
<dbReference type="OrthoDB" id="32195at2"/>
<evidence type="ECO:0000256" key="1">
    <source>
        <dbReference type="ARBA" id="ARBA00011975"/>
    </source>
</evidence>
<dbReference type="PANTHER" id="PTHR10629">
    <property type="entry name" value="CYTOSINE-SPECIFIC METHYLTRANSFERASE"/>
    <property type="match status" value="1"/>
</dbReference>
<evidence type="ECO:0000256" key="6">
    <source>
        <dbReference type="ARBA" id="ARBA00047422"/>
    </source>
</evidence>
<dbReference type="Pfam" id="PF00145">
    <property type="entry name" value="DNA_methylase"/>
    <property type="match status" value="2"/>
</dbReference>
<proteinExistence type="inferred from homology"/>
<dbReference type="EC" id="2.1.1.37" evidence="1"/>
<comment type="catalytic activity">
    <reaction evidence="6">
        <text>a 2'-deoxycytidine in DNA + S-adenosyl-L-methionine = a 5-methyl-2'-deoxycytidine in DNA + S-adenosyl-L-homocysteine + H(+)</text>
        <dbReference type="Rhea" id="RHEA:13681"/>
        <dbReference type="Rhea" id="RHEA-COMP:11369"/>
        <dbReference type="Rhea" id="RHEA-COMP:11370"/>
        <dbReference type="ChEBI" id="CHEBI:15378"/>
        <dbReference type="ChEBI" id="CHEBI:57856"/>
        <dbReference type="ChEBI" id="CHEBI:59789"/>
        <dbReference type="ChEBI" id="CHEBI:85452"/>
        <dbReference type="ChEBI" id="CHEBI:85454"/>
        <dbReference type="EC" id="2.1.1.37"/>
    </reaction>
</comment>
<evidence type="ECO:0000313" key="9">
    <source>
        <dbReference type="Proteomes" id="UP000183200"/>
    </source>
</evidence>
<comment type="similarity">
    <text evidence="7">Belongs to the class I-like SAM-binding methyltransferase superfamily. C5-methyltransferase family.</text>
</comment>
<dbReference type="Gene3D" id="3.90.120.10">
    <property type="entry name" value="DNA Methylase, subunit A, domain 2"/>
    <property type="match status" value="1"/>
</dbReference>
<organism evidence="8 9">
    <name type="scientific">Pedobacter steynii</name>
    <dbReference type="NCBI Taxonomy" id="430522"/>
    <lineage>
        <taxon>Bacteria</taxon>
        <taxon>Pseudomonadati</taxon>
        <taxon>Bacteroidota</taxon>
        <taxon>Sphingobacteriia</taxon>
        <taxon>Sphingobacteriales</taxon>
        <taxon>Sphingobacteriaceae</taxon>
        <taxon>Pedobacter</taxon>
    </lineage>
</organism>
<dbReference type="SUPFAM" id="SSF53335">
    <property type="entry name" value="S-adenosyl-L-methionine-dependent methyltransferases"/>
    <property type="match status" value="1"/>
</dbReference>
<reference evidence="9" key="1">
    <citation type="submission" date="2016-10" db="EMBL/GenBank/DDBJ databases">
        <authorList>
            <person name="Varghese N."/>
            <person name="Submissions S."/>
        </authorList>
    </citation>
    <scope>NUCLEOTIDE SEQUENCE [LARGE SCALE GENOMIC DNA]</scope>
    <source>
        <strain evidence="9">DSM 19110</strain>
    </source>
</reference>
<dbReference type="InterPro" id="IPR001525">
    <property type="entry name" value="C5_MeTfrase"/>
</dbReference>
<accession>A0A1H0AW05</accession>
<dbReference type="Proteomes" id="UP000183200">
    <property type="component" value="Unassembled WGS sequence"/>
</dbReference>
<feature type="active site" evidence="7">
    <location>
        <position position="136"/>
    </location>
</feature>
<dbReference type="GO" id="GO:0009307">
    <property type="term" value="P:DNA restriction-modification system"/>
    <property type="evidence" value="ECO:0007669"/>
    <property type="project" value="UniProtKB-KW"/>
</dbReference>
<keyword evidence="9" id="KW-1185">Reference proteome</keyword>
<evidence type="ECO:0000313" key="8">
    <source>
        <dbReference type="EMBL" id="SDN37545.1"/>
    </source>
</evidence>
<evidence type="ECO:0000256" key="4">
    <source>
        <dbReference type="ARBA" id="ARBA00022691"/>
    </source>
</evidence>
<dbReference type="InterPro" id="IPR050390">
    <property type="entry name" value="C5-Methyltransferase"/>
</dbReference>
<keyword evidence="3 7" id="KW-0808">Transferase</keyword>
<evidence type="ECO:0000256" key="3">
    <source>
        <dbReference type="ARBA" id="ARBA00022679"/>
    </source>
</evidence>
<evidence type="ECO:0000256" key="5">
    <source>
        <dbReference type="ARBA" id="ARBA00022747"/>
    </source>
</evidence>